<reference evidence="1 2" key="1">
    <citation type="submission" date="2024-02" db="EMBL/GenBank/DDBJ databases">
        <title>Discinaceae phylogenomics.</title>
        <authorList>
            <person name="Dirks A.C."/>
            <person name="James T.Y."/>
        </authorList>
    </citation>
    <scope>NUCLEOTIDE SEQUENCE [LARGE SCALE GENOMIC DNA]</scope>
    <source>
        <strain evidence="1 2">ACD0624</strain>
    </source>
</reference>
<proteinExistence type="predicted"/>
<gene>
    <name evidence="1" type="ORF">Q9L58_000651</name>
</gene>
<dbReference type="EMBL" id="JBBBZM010000004">
    <property type="protein sequence ID" value="KAL0640369.1"/>
    <property type="molecule type" value="Genomic_DNA"/>
</dbReference>
<comment type="caution">
    <text evidence="1">The sequence shown here is derived from an EMBL/GenBank/DDBJ whole genome shotgun (WGS) entry which is preliminary data.</text>
</comment>
<name>A0ABR3GWQ1_9PEZI</name>
<sequence length="72" mass="8188">MGCSVFVFQNKTIVAKRIRIDIVTVDFFALLFARNVTFLRILAFLFRTGSVDQRGCCGCFLYHSSSSCFLHV</sequence>
<dbReference type="Proteomes" id="UP001447188">
    <property type="component" value="Unassembled WGS sequence"/>
</dbReference>
<protein>
    <submittedName>
        <fullName evidence="1">Uncharacterized protein</fullName>
    </submittedName>
</protein>
<accession>A0ABR3GWQ1</accession>
<keyword evidence="2" id="KW-1185">Reference proteome</keyword>
<organism evidence="1 2">
    <name type="scientific">Discina gigas</name>
    <dbReference type="NCBI Taxonomy" id="1032678"/>
    <lineage>
        <taxon>Eukaryota</taxon>
        <taxon>Fungi</taxon>
        <taxon>Dikarya</taxon>
        <taxon>Ascomycota</taxon>
        <taxon>Pezizomycotina</taxon>
        <taxon>Pezizomycetes</taxon>
        <taxon>Pezizales</taxon>
        <taxon>Discinaceae</taxon>
        <taxon>Discina</taxon>
    </lineage>
</organism>
<evidence type="ECO:0000313" key="2">
    <source>
        <dbReference type="Proteomes" id="UP001447188"/>
    </source>
</evidence>
<evidence type="ECO:0000313" key="1">
    <source>
        <dbReference type="EMBL" id="KAL0640369.1"/>
    </source>
</evidence>